<accession>W7YG74</accession>
<dbReference type="Proteomes" id="UP000019402">
    <property type="component" value="Unassembled WGS sequence"/>
</dbReference>
<keyword evidence="1" id="KW-0479">Metal-binding</keyword>
<dbReference type="PANTHER" id="PTHR11358:SF26">
    <property type="entry name" value="GUANIDINO ACID HYDROLASE, MITOCHONDRIAL"/>
    <property type="match status" value="1"/>
</dbReference>
<dbReference type="Pfam" id="PF00491">
    <property type="entry name" value="Arginase"/>
    <property type="match status" value="1"/>
</dbReference>
<dbReference type="InterPro" id="IPR023696">
    <property type="entry name" value="Ureohydrolase_dom_sf"/>
</dbReference>
<sequence>MQLSDFFDPIMETKTYNNYMSGEDSLLSQIKYSAVEDFDKELLSTFEVALVGISDGKNSPGNEGCAYASSEIRRNLRSLRSISKPLQMIDLGNIKGKSLNDKYFALREVFAILSSLDIVVVVIGGGQDYFLPLVKGLSGYQKELAISVIDAKLDFDLGRGDFNAQTFLTQLGNDFVDNIFQLNLLGIQKYLVGESQEIQLDDLHWEYIRLKDIRNENILAAEPLLRDADLVSFDVGAIQKEYMPYFSNMNVNGLTGYDACRLAWYAGVGDRLKAFCLHEYNPQMDKSGKGAMLCAQIIWHLLDGMSQNMRQLSSLEAEQCKISVVHLQDFDIDLRFYSNRVTNRWWIEVPWKNGVKMLACEEKDYLFAKNGELPDKWWRFFQKDI</sequence>
<evidence type="ECO:0000313" key="5">
    <source>
        <dbReference type="Proteomes" id="UP000019402"/>
    </source>
</evidence>
<dbReference type="PANTHER" id="PTHR11358">
    <property type="entry name" value="ARGINASE/AGMATINASE"/>
    <property type="match status" value="1"/>
</dbReference>
<keyword evidence="2" id="KW-0378">Hydrolase</keyword>
<dbReference type="AlphaFoldDB" id="W7YG74"/>
<evidence type="ECO:0000256" key="3">
    <source>
        <dbReference type="PROSITE-ProRule" id="PRU00742"/>
    </source>
</evidence>
<dbReference type="GO" id="GO:0008783">
    <property type="term" value="F:agmatinase activity"/>
    <property type="evidence" value="ECO:0007669"/>
    <property type="project" value="TreeGrafter"/>
</dbReference>
<dbReference type="EMBL" id="BAMD01000023">
    <property type="protein sequence ID" value="GAF03446.1"/>
    <property type="molecule type" value="Genomic_DNA"/>
</dbReference>
<evidence type="ECO:0000256" key="2">
    <source>
        <dbReference type="ARBA" id="ARBA00022801"/>
    </source>
</evidence>
<gene>
    <name evidence="4" type="ORF">JCM21142_52122</name>
</gene>
<dbReference type="InterPro" id="IPR006035">
    <property type="entry name" value="Ureohydrolase"/>
</dbReference>
<dbReference type="eggNOG" id="COG0010">
    <property type="taxonomic scope" value="Bacteria"/>
</dbReference>
<dbReference type="STRING" id="869213.GCA_000517085_04019"/>
<reference evidence="4 5" key="1">
    <citation type="journal article" date="2014" name="Genome Announc.">
        <title>Draft Genome Sequence of Cytophaga fermentans JCM 21142T, a Facultative Anaerobe Isolated from Marine Mud.</title>
        <authorList>
            <person name="Starns D."/>
            <person name="Oshima K."/>
            <person name="Suda W."/>
            <person name="Iino T."/>
            <person name="Yuki M."/>
            <person name="Inoue J."/>
            <person name="Kitamura K."/>
            <person name="Iida T."/>
            <person name="Darby A."/>
            <person name="Hattori M."/>
            <person name="Ohkuma M."/>
        </authorList>
    </citation>
    <scope>NUCLEOTIDE SEQUENCE [LARGE SCALE GENOMIC DNA]</scope>
    <source>
        <strain evidence="4 5">JCM 21142</strain>
    </source>
</reference>
<protein>
    <submittedName>
        <fullName evidence="4">Formimidoylglutamase</fullName>
    </submittedName>
</protein>
<dbReference type="GO" id="GO:0033389">
    <property type="term" value="P:putrescine biosynthetic process from arginine, via agmatine"/>
    <property type="evidence" value="ECO:0007669"/>
    <property type="project" value="TreeGrafter"/>
</dbReference>
<dbReference type="PROSITE" id="PS51409">
    <property type="entry name" value="ARGINASE_2"/>
    <property type="match status" value="1"/>
</dbReference>
<comment type="caution">
    <text evidence="4">The sequence shown here is derived from an EMBL/GenBank/DDBJ whole genome shotgun (WGS) entry which is preliminary data.</text>
</comment>
<name>W7YG74_9BACT</name>
<comment type="similarity">
    <text evidence="3">Belongs to the arginase family.</text>
</comment>
<organism evidence="4 5">
    <name type="scientific">Saccharicrinis fermentans DSM 9555 = JCM 21142</name>
    <dbReference type="NCBI Taxonomy" id="869213"/>
    <lineage>
        <taxon>Bacteria</taxon>
        <taxon>Pseudomonadati</taxon>
        <taxon>Bacteroidota</taxon>
        <taxon>Bacteroidia</taxon>
        <taxon>Marinilabiliales</taxon>
        <taxon>Marinilabiliaceae</taxon>
        <taxon>Saccharicrinis</taxon>
    </lineage>
</organism>
<proteinExistence type="inferred from homology"/>
<keyword evidence="5" id="KW-1185">Reference proteome</keyword>
<dbReference type="GO" id="GO:0046872">
    <property type="term" value="F:metal ion binding"/>
    <property type="evidence" value="ECO:0007669"/>
    <property type="project" value="UniProtKB-KW"/>
</dbReference>
<dbReference type="SUPFAM" id="SSF52768">
    <property type="entry name" value="Arginase/deacetylase"/>
    <property type="match status" value="1"/>
</dbReference>
<evidence type="ECO:0000313" key="4">
    <source>
        <dbReference type="EMBL" id="GAF03446.1"/>
    </source>
</evidence>
<evidence type="ECO:0000256" key="1">
    <source>
        <dbReference type="ARBA" id="ARBA00022723"/>
    </source>
</evidence>
<dbReference type="Gene3D" id="3.40.800.10">
    <property type="entry name" value="Ureohydrolase domain"/>
    <property type="match status" value="1"/>
</dbReference>